<comment type="caution">
    <text evidence="5">The sequence shown here is derived from an EMBL/GenBank/DDBJ whole genome shotgun (WGS) entry which is preliminary data.</text>
</comment>
<dbReference type="EMBL" id="AAAJWF010000006">
    <property type="protein sequence ID" value="EAC7480941.1"/>
    <property type="molecule type" value="Genomic_DNA"/>
</dbReference>
<dbReference type="NCBIfam" id="TIGR03696">
    <property type="entry name" value="Rhs_assc_core"/>
    <property type="match status" value="1"/>
</dbReference>
<evidence type="ECO:0000256" key="1">
    <source>
        <dbReference type="ARBA" id="ARBA00022737"/>
    </source>
</evidence>
<name>A0A5Z1JDM8_LISMN</name>
<feature type="region of interest" description="Disordered" evidence="2">
    <location>
        <begin position="204"/>
        <end position="226"/>
    </location>
</feature>
<evidence type="ECO:0000313" key="6">
    <source>
        <dbReference type="EMBL" id="NYA01888.1"/>
    </source>
</evidence>
<feature type="domain" description="Teneurin-like YD-shell" evidence="4">
    <location>
        <begin position="26"/>
        <end position="155"/>
    </location>
</feature>
<keyword evidence="1" id="KW-0677">Repeat</keyword>
<dbReference type="InterPro" id="IPR022385">
    <property type="entry name" value="Rhs_assc_core"/>
</dbReference>
<gene>
    <name evidence="5" type="ORF">DQ70_09645</name>
    <name evidence="6" type="ORF">HZJ64_08585</name>
</gene>
<dbReference type="PANTHER" id="PTHR32305:SF17">
    <property type="entry name" value="TRNA NUCLEASE WAPA"/>
    <property type="match status" value="1"/>
</dbReference>
<dbReference type="InterPro" id="IPR006530">
    <property type="entry name" value="YD"/>
</dbReference>
<reference evidence="5 7" key="1">
    <citation type="submission" date="2018-06" db="EMBL/GenBank/DDBJ databases">
        <authorList>
            <consortium name="GenomeTrakr: Next Generation Sequencing Network for Food Pathogen Tracability"/>
        </authorList>
    </citation>
    <scope>NUCLEOTIDE SEQUENCE [LARGE SCALE GENOMIC DNA]</scope>
    <source>
        <strain evidence="5 7">CFSAN008042</strain>
    </source>
</reference>
<sequence>MSKTVDGVTTNYHYDGDSINVLYETNNDGKVVRQYVYSDDGIRLAMKMNGKSLYYHYNADDDVIALTDEAGKIVAEYTYDAWGNVLKNNASTEEAKANSYGYKGYTYDKEIEQYYLMARYYEPEQGVFTAVDPDPGDEDDPQTMNGYNYASNNPVMLADPDGLWAGVLFKFAAKGGKTAWKYAKKGAKKVSKSMKKWWKGFKAKPKKRQETKQTNSQLKSFDSDKRKHITEPEHQWNSVSDGSWGQVQALIKRTMRSGKESSYKKSARKKTLIYNKRKIIVTFVRKDGKIKIGNAWVERK</sequence>
<reference evidence="6 8" key="2">
    <citation type="submission" date="2020-06" db="EMBL/GenBank/DDBJ databases">
        <title>Two Listeria outbreaks in Switzerland in 2018 and 2020.</title>
        <authorList>
            <person name="Stevens M.J.A."/>
            <person name="Bloemberg G."/>
            <person name="Nusch-Inderbinnen M."/>
            <person name="Stephan R."/>
        </authorList>
    </citation>
    <scope>NUCLEOTIDE SEQUENCE [LARGE SCALE GENOMIC DNA]</scope>
    <source>
        <strain evidence="6 8">N18-0707</strain>
    </source>
</reference>
<dbReference type="AlphaFoldDB" id="A0A5Z1JDM8"/>
<dbReference type="KEGG" id="lmv:Y193_13565"/>
<proteinExistence type="predicted"/>
<evidence type="ECO:0000313" key="7">
    <source>
        <dbReference type="Proteomes" id="UP000368512"/>
    </source>
</evidence>
<dbReference type="Proteomes" id="UP000544530">
    <property type="component" value="Unassembled WGS sequence"/>
</dbReference>
<dbReference type="PANTHER" id="PTHR32305">
    <property type="match status" value="1"/>
</dbReference>
<accession>A0A5Z1JDM8</accession>
<dbReference type="InterPro" id="IPR029109">
    <property type="entry name" value="Ntox35"/>
</dbReference>
<dbReference type="NCBIfam" id="TIGR01643">
    <property type="entry name" value="YD_repeat_2x"/>
    <property type="match status" value="1"/>
</dbReference>
<dbReference type="Proteomes" id="UP000368512">
    <property type="component" value="Unassembled WGS sequence"/>
</dbReference>
<protein>
    <submittedName>
        <fullName evidence="5">Uncharacterized protein</fullName>
    </submittedName>
</protein>
<evidence type="ECO:0000259" key="3">
    <source>
        <dbReference type="Pfam" id="PF15534"/>
    </source>
</evidence>
<evidence type="ECO:0000313" key="5">
    <source>
        <dbReference type="EMBL" id="EAC7480941.1"/>
    </source>
</evidence>
<evidence type="ECO:0000256" key="2">
    <source>
        <dbReference type="SAM" id="MobiDB-lite"/>
    </source>
</evidence>
<feature type="domain" description="Bacterial toxin 35" evidence="3">
    <location>
        <begin position="222"/>
        <end position="297"/>
    </location>
</feature>
<dbReference type="Pfam" id="PF15534">
    <property type="entry name" value="Ntox35"/>
    <property type="match status" value="1"/>
</dbReference>
<dbReference type="EMBL" id="JACAVN010000004">
    <property type="protein sequence ID" value="NYA01888.1"/>
    <property type="molecule type" value="Genomic_DNA"/>
</dbReference>
<dbReference type="InterPro" id="IPR056823">
    <property type="entry name" value="TEN-like_YD-shell"/>
</dbReference>
<dbReference type="InterPro" id="IPR050708">
    <property type="entry name" value="T6SS_VgrG/RHS"/>
</dbReference>
<dbReference type="Gene3D" id="2.180.10.10">
    <property type="entry name" value="RHS repeat-associated core"/>
    <property type="match status" value="1"/>
</dbReference>
<dbReference type="Pfam" id="PF25023">
    <property type="entry name" value="TEN_YD-shell"/>
    <property type="match status" value="1"/>
</dbReference>
<evidence type="ECO:0000259" key="4">
    <source>
        <dbReference type="Pfam" id="PF25023"/>
    </source>
</evidence>
<evidence type="ECO:0000313" key="8">
    <source>
        <dbReference type="Proteomes" id="UP000544530"/>
    </source>
</evidence>
<organism evidence="5 7">
    <name type="scientific">Listeria monocytogenes</name>
    <dbReference type="NCBI Taxonomy" id="1639"/>
    <lineage>
        <taxon>Bacteria</taxon>
        <taxon>Bacillati</taxon>
        <taxon>Bacillota</taxon>
        <taxon>Bacilli</taxon>
        <taxon>Bacillales</taxon>
        <taxon>Listeriaceae</taxon>
        <taxon>Listeria</taxon>
    </lineage>
</organism>